<dbReference type="RefSeq" id="WP_197013924.1">
    <property type="nucleotide sequence ID" value="NZ_BAABES010000002.1"/>
</dbReference>
<dbReference type="Proteomes" id="UP000614047">
    <property type="component" value="Unassembled WGS sequence"/>
</dbReference>
<keyword evidence="3" id="KW-0418">Kinase</keyword>
<feature type="transmembrane region" description="Helical" evidence="7">
    <location>
        <begin position="309"/>
        <end position="330"/>
    </location>
</feature>
<dbReference type="SUPFAM" id="SSF56112">
    <property type="entry name" value="Protein kinase-like (PK-like)"/>
    <property type="match status" value="1"/>
</dbReference>
<dbReference type="InterPro" id="IPR000719">
    <property type="entry name" value="Prot_kinase_dom"/>
</dbReference>
<name>A0A931DN65_9ACTN</name>
<evidence type="ECO:0000256" key="6">
    <source>
        <dbReference type="SAM" id="MobiDB-lite"/>
    </source>
</evidence>
<feature type="domain" description="Protein kinase" evidence="8">
    <location>
        <begin position="16"/>
        <end position="272"/>
    </location>
</feature>
<evidence type="ECO:0000256" key="7">
    <source>
        <dbReference type="SAM" id="Phobius"/>
    </source>
</evidence>
<keyword evidence="7" id="KW-1133">Transmembrane helix</keyword>
<dbReference type="EMBL" id="JADOUA010000001">
    <property type="protein sequence ID" value="MBG6091633.1"/>
    <property type="molecule type" value="Genomic_DNA"/>
</dbReference>
<dbReference type="Gene3D" id="3.30.200.20">
    <property type="entry name" value="Phosphorylase Kinase, domain 1"/>
    <property type="match status" value="1"/>
</dbReference>
<reference evidence="9" key="1">
    <citation type="submission" date="2020-11" db="EMBL/GenBank/DDBJ databases">
        <title>Sequencing the genomes of 1000 actinobacteria strains.</title>
        <authorList>
            <person name="Klenk H.-P."/>
        </authorList>
    </citation>
    <scope>NUCLEOTIDE SEQUENCE</scope>
    <source>
        <strain evidence="9">DSM 43175</strain>
    </source>
</reference>
<evidence type="ECO:0000256" key="2">
    <source>
        <dbReference type="ARBA" id="ARBA00022741"/>
    </source>
</evidence>
<keyword evidence="1" id="KW-0808">Transferase</keyword>
<dbReference type="InterPro" id="IPR017441">
    <property type="entry name" value="Protein_kinase_ATP_BS"/>
</dbReference>
<evidence type="ECO:0000256" key="3">
    <source>
        <dbReference type="ARBA" id="ARBA00022777"/>
    </source>
</evidence>
<dbReference type="CDD" id="cd14014">
    <property type="entry name" value="STKc_PknB_like"/>
    <property type="match status" value="1"/>
</dbReference>
<dbReference type="PANTHER" id="PTHR43289:SF34">
    <property type="entry name" value="SERINE_THREONINE-PROTEIN KINASE YBDM-RELATED"/>
    <property type="match status" value="1"/>
</dbReference>
<sequence length="541" mass="57105">MPSPLRDTDPRELGDYRIVGRLGRGGMGTVFLGEDAAGRRAAVKVINTELAEEDAFRARFRREVTAARSVRRFCTAAVLDARLDGDPLYVATEYVDGPTLDERVNGHGPLDGGSLESLAVGMATALVAIHDAGLVHRDLKPSNVLLSPTGPRVIDFGIARALDAVDGPTRTGQFVGTPAYIAPEILRGREVTQAADVFAWGCVIAFAGTGSPPFAAATVPAIMQRVLAGEPALDGLDPSLRDLVVATLDKDPARRPTAHDLLARLTGRSPVPPAAPAPMTVPVPAATRQDSVPEPTQVARPPRRRRKPLLAVGAGAGVLVLALAVTMYVLTAGGGPPENTRSVFGDDFSDQESGWGGGIYLSGTMLGYGYKPDGTYGLDASGTKPSDLRMAPTKKDEMPAAILVSVSVTVSQGPPQGMYGLICREQYGDQGASGYRFLLRHDGQGAQIRRATKDRGSKVLLRTGKVNGFKPQGANRVQIACEPDGAKVRLRLWMNGELAAETTDADRPLGKGNVGIITVQESGSGETRAAYDDFDLAEIRG</sequence>
<evidence type="ECO:0000256" key="4">
    <source>
        <dbReference type="ARBA" id="ARBA00022840"/>
    </source>
</evidence>
<feature type="compositionally biased region" description="Pro residues" evidence="6">
    <location>
        <begin position="270"/>
        <end position="281"/>
    </location>
</feature>
<dbReference type="Gene3D" id="1.10.510.10">
    <property type="entry name" value="Transferase(Phosphotransferase) domain 1"/>
    <property type="match status" value="1"/>
</dbReference>
<dbReference type="InterPro" id="IPR008271">
    <property type="entry name" value="Ser/Thr_kinase_AS"/>
</dbReference>
<evidence type="ECO:0000313" key="9">
    <source>
        <dbReference type="EMBL" id="MBG6091633.1"/>
    </source>
</evidence>
<dbReference type="Pfam" id="PF00069">
    <property type="entry name" value="Pkinase"/>
    <property type="match status" value="1"/>
</dbReference>
<protein>
    <recommendedName>
        <fullName evidence="8">Protein kinase domain-containing protein</fullName>
    </recommendedName>
</protein>
<keyword evidence="10" id="KW-1185">Reference proteome</keyword>
<organism evidence="9 10">
    <name type="scientific">Actinomadura viridis</name>
    <dbReference type="NCBI Taxonomy" id="58110"/>
    <lineage>
        <taxon>Bacteria</taxon>
        <taxon>Bacillati</taxon>
        <taxon>Actinomycetota</taxon>
        <taxon>Actinomycetes</taxon>
        <taxon>Streptosporangiales</taxon>
        <taxon>Thermomonosporaceae</taxon>
        <taxon>Actinomadura</taxon>
    </lineage>
</organism>
<keyword evidence="7" id="KW-0812">Transmembrane</keyword>
<proteinExistence type="predicted"/>
<evidence type="ECO:0000313" key="10">
    <source>
        <dbReference type="Proteomes" id="UP000614047"/>
    </source>
</evidence>
<comment type="caution">
    <text evidence="9">The sequence shown here is derived from an EMBL/GenBank/DDBJ whole genome shotgun (WGS) entry which is preliminary data.</text>
</comment>
<evidence type="ECO:0000259" key="8">
    <source>
        <dbReference type="PROSITE" id="PS50011"/>
    </source>
</evidence>
<dbReference type="GO" id="GO:0004674">
    <property type="term" value="F:protein serine/threonine kinase activity"/>
    <property type="evidence" value="ECO:0007669"/>
    <property type="project" value="TreeGrafter"/>
</dbReference>
<gene>
    <name evidence="9" type="ORF">IW256_005746</name>
</gene>
<evidence type="ECO:0000256" key="5">
    <source>
        <dbReference type="PROSITE-ProRule" id="PRU10141"/>
    </source>
</evidence>
<keyword evidence="4 5" id="KW-0067">ATP-binding</keyword>
<dbReference type="AlphaFoldDB" id="A0A931DN65"/>
<feature type="binding site" evidence="5">
    <location>
        <position position="44"/>
    </location>
    <ligand>
        <name>ATP</name>
        <dbReference type="ChEBI" id="CHEBI:30616"/>
    </ligand>
</feature>
<keyword evidence="2 5" id="KW-0547">Nucleotide-binding</keyword>
<evidence type="ECO:0000256" key="1">
    <source>
        <dbReference type="ARBA" id="ARBA00022679"/>
    </source>
</evidence>
<dbReference type="PROSITE" id="PS00107">
    <property type="entry name" value="PROTEIN_KINASE_ATP"/>
    <property type="match status" value="1"/>
</dbReference>
<accession>A0A931DN65</accession>
<dbReference type="Gene3D" id="2.60.120.560">
    <property type="entry name" value="Exo-inulinase, domain 1"/>
    <property type="match status" value="1"/>
</dbReference>
<feature type="region of interest" description="Disordered" evidence="6">
    <location>
        <begin position="267"/>
        <end position="306"/>
    </location>
</feature>
<dbReference type="GO" id="GO:0005524">
    <property type="term" value="F:ATP binding"/>
    <property type="evidence" value="ECO:0007669"/>
    <property type="project" value="UniProtKB-UniRule"/>
</dbReference>
<dbReference type="PROSITE" id="PS50011">
    <property type="entry name" value="PROTEIN_KINASE_DOM"/>
    <property type="match status" value="1"/>
</dbReference>
<dbReference type="PROSITE" id="PS00108">
    <property type="entry name" value="PROTEIN_KINASE_ST"/>
    <property type="match status" value="1"/>
</dbReference>
<dbReference type="PANTHER" id="PTHR43289">
    <property type="entry name" value="MITOGEN-ACTIVATED PROTEIN KINASE KINASE KINASE 20-RELATED"/>
    <property type="match status" value="1"/>
</dbReference>
<dbReference type="InterPro" id="IPR011009">
    <property type="entry name" value="Kinase-like_dom_sf"/>
</dbReference>
<keyword evidence="7" id="KW-0472">Membrane</keyword>
<dbReference type="SMART" id="SM00220">
    <property type="entry name" value="S_TKc"/>
    <property type="match status" value="1"/>
</dbReference>